<dbReference type="EMBL" id="VZZJ01000003">
    <property type="protein sequence ID" value="KAB1075337.1"/>
    <property type="molecule type" value="Genomic_DNA"/>
</dbReference>
<dbReference type="RefSeq" id="WP_150962204.1">
    <property type="nucleotide sequence ID" value="NZ_VZZJ01000003.1"/>
</dbReference>
<dbReference type="Gene3D" id="3.40.50.2000">
    <property type="entry name" value="Glycogen Phosphorylase B"/>
    <property type="match status" value="3"/>
</dbReference>
<dbReference type="GO" id="GO:0009103">
    <property type="term" value="P:lipopolysaccharide biosynthetic process"/>
    <property type="evidence" value="ECO:0007669"/>
    <property type="project" value="TreeGrafter"/>
</dbReference>
<evidence type="ECO:0000256" key="1">
    <source>
        <dbReference type="ARBA" id="ARBA00022679"/>
    </source>
</evidence>
<organism evidence="2 3">
    <name type="scientific">Methylobacterium planeticum</name>
    <dbReference type="NCBI Taxonomy" id="2615211"/>
    <lineage>
        <taxon>Bacteria</taxon>
        <taxon>Pseudomonadati</taxon>
        <taxon>Pseudomonadota</taxon>
        <taxon>Alphaproteobacteria</taxon>
        <taxon>Hyphomicrobiales</taxon>
        <taxon>Methylobacteriaceae</taxon>
        <taxon>Methylobacterium</taxon>
    </lineage>
</organism>
<proteinExistence type="predicted"/>
<dbReference type="AlphaFoldDB" id="A0A6N6MYN0"/>
<dbReference type="CDD" id="cd03801">
    <property type="entry name" value="GT4_PimA-like"/>
    <property type="match status" value="1"/>
</dbReference>
<protein>
    <submittedName>
        <fullName evidence="2">Glycosyltransferase</fullName>
    </submittedName>
</protein>
<keyword evidence="1 2" id="KW-0808">Transferase</keyword>
<evidence type="ECO:0000313" key="3">
    <source>
        <dbReference type="Proteomes" id="UP000441523"/>
    </source>
</evidence>
<dbReference type="SUPFAM" id="SSF53756">
    <property type="entry name" value="UDP-Glycosyltransferase/glycogen phosphorylase"/>
    <property type="match status" value="2"/>
</dbReference>
<dbReference type="GO" id="GO:0016757">
    <property type="term" value="F:glycosyltransferase activity"/>
    <property type="evidence" value="ECO:0007669"/>
    <property type="project" value="UniProtKB-ARBA"/>
</dbReference>
<dbReference type="Proteomes" id="UP000441523">
    <property type="component" value="Unassembled WGS sequence"/>
</dbReference>
<dbReference type="PANTHER" id="PTHR46401">
    <property type="entry name" value="GLYCOSYLTRANSFERASE WBBK-RELATED"/>
    <property type="match status" value="1"/>
</dbReference>
<sequence length="791" mass="87078">MTSPSRHLNKPRVLIANERFIARFGVDRILILLAEHLVAQGVEVSFACIRCDRAVLERISPRIAEIPLPDGIDLLSADAHVRAHLLAAWASDPVDVIVSGGWPFFEIAAHARSAGAHGVFIDAGAVPHDGMPPGALPVQRALRRLRQATLPSIDTILPISRFIQESQTEPDRGGDRGVRTVLLGSDHMALGADNGAPDDAASRILLDDLDKRISVGARPILALGRVESTGYKNSLAAFEVLRGVRRKVPEAHLLMLAGPDRLDPPPDLREHVTALPTLSDATLRAVMERCDLGVSLSLWEGFNLPIAEMQWLERPVLAYSLAAHPEVIADPWFLCGSEAEMIRKAAEILVDGFPEPIRALDRFAQFRDQFTWAVTLSQWTRAILAPWREAAPASVREASRRLILVDVSNSARDPANSGVIRVTRRLSAALTRRPDLDVLFIKWNGATGTYERLSAENQPFLSSNAGPVDWIGMTADAFGDPVSLEQVMRAADPLSASKPILLLPEVILDGSAAERVQWGRARGCRAAFLLYDMLPMYETGYVDAAVTRAFPPYLAALRESDAIYAISGFSLSECERWHRDRGETLPERREVIWLPAQFSDHPRVLQPAATSEQVNILCVSTIEPRKNHRVLIKAFQALRRRRPDLPVNLHLVGNLYVGAEKLALWVRLAAEADDRIVWHGILSDAAIAEQYARTTFTVYPSLVEGFGLPIMESLWMGRPCLCHEGGVMAELAADGGCLPVNMTSVAEVSAALEQMAVNGALREVLNRQVFTRRIDTWQTYGNAISARLKEL</sequence>
<reference evidence="2 3" key="1">
    <citation type="submission" date="2019-09" db="EMBL/GenBank/DDBJ databases">
        <title>YIM 132548 draft genome.</title>
        <authorList>
            <person name="Jiang L."/>
        </authorList>
    </citation>
    <scope>NUCLEOTIDE SEQUENCE [LARGE SCALE GENOMIC DNA]</scope>
    <source>
        <strain evidence="2 3">YIM 132548</strain>
    </source>
</reference>
<accession>A0A6N6MYN0</accession>
<name>A0A6N6MYN0_9HYPH</name>
<comment type="caution">
    <text evidence="2">The sequence shown here is derived from an EMBL/GenBank/DDBJ whole genome shotgun (WGS) entry which is preliminary data.</text>
</comment>
<evidence type="ECO:0000313" key="2">
    <source>
        <dbReference type="EMBL" id="KAB1075337.1"/>
    </source>
</evidence>
<keyword evidence="3" id="KW-1185">Reference proteome</keyword>
<gene>
    <name evidence="2" type="ORF">F6X51_05510</name>
</gene>
<dbReference type="Pfam" id="PF13692">
    <property type="entry name" value="Glyco_trans_1_4"/>
    <property type="match status" value="2"/>
</dbReference>
<dbReference type="PANTHER" id="PTHR46401:SF2">
    <property type="entry name" value="GLYCOSYLTRANSFERASE WBBK-RELATED"/>
    <property type="match status" value="1"/>
</dbReference>